<evidence type="ECO:0000313" key="2">
    <source>
        <dbReference type="Proteomes" id="UP000006727"/>
    </source>
</evidence>
<accession>A0A7I3ZNU3</accession>
<dbReference type="EnsemblPlants" id="Pp3c14_18690V3.2">
    <property type="protein sequence ID" value="PAC:32960768.CDS.1"/>
    <property type="gene ID" value="Pp3c14_18690"/>
</dbReference>
<reference evidence="1 2" key="1">
    <citation type="journal article" date="2008" name="Science">
        <title>The Physcomitrella genome reveals evolutionary insights into the conquest of land by plants.</title>
        <authorList>
            <person name="Rensing S."/>
            <person name="Lang D."/>
            <person name="Zimmer A."/>
            <person name="Terry A."/>
            <person name="Salamov A."/>
            <person name="Shapiro H."/>
            <person name="Nishiyama T."/>
            <person name="Perroud P.-F."/>
            <person name="Lindquist E."/>
            <person name="Kamisugi Y."/>
            <person name="Tanahashi T."/>
            <person name="Sakakibara K."/>
            <person name="Fujita T."/>
            <person name="Oishi K."/>
            <person name="Shin-I T."/>
            <person name="Kuroki Y."/>
            <person name="Toyoda A."/>
            <person name="Suzuki Y."/>
            <person name="Hashimoto A."/>
            <person name="Yamaguchi K."/>
            <person name="Sugano A."/>
            <person name="Kohara Y."/>
            <person name="Fujiyama A."/>
            <person name="Anterola A."/>
            <person name="Aoki S."/>
            <person name="Ashton N."/>
            <person name="Barbazuk W.B."/>
            <person name="Barker E."/>
            <person name="Bennetzen J."/>
            <person name="Bezanilla M."/>
            <person name="Blankenship R."/>
            <person name="Cho S.H."/>
            <person name="Dutcher S."/>
            <person name="Estelle M."/>
            <person name="Fawcett J.A."/>
            <person name="Gundlach H."/>
            <person name="Hanada K."/>
            <person name="Heyl A."/>
            <person name="Hicks K.A."/>
            <person name="Hugh J."/>
            <person name="Lohr M."/>
            <person name="Mayer K."/>
            <person name="Melkozernov A."/>
            <person name="Murata T."/>
            <person name="Nelson D."/>
            <person name="Pils B."/>
            <person name="Prigge M."/>
            <person name="Reiss B."/>
            <person name="Renner T."/>
            <person name="Rombauts S."/>
            <person name="Rushton P."/>
            <person name="Sanderfoot A."/>
            <person name="Schween G."/>
            <person name="Shiu S.-H."/>
            <person name="Stueber K."/>
            <person name="Theodoulou F.L."/>
            <person name="Tu H."/>
            <person name="Van de Peer Y."/>
            <person name="Verrier P.J."/>
            <person name="Waters E."/>
            <person name="Wood A."/>
            <person name="Yang L."/>
            <person name="Cove D."/>
            <person name="Cuming A."/>
            <person name="Hasebe M."/>
            <person name="Lucas S."/>
            <person name="Mishler D.B."/>
            <person name="Reski R."/>
            <person name="Grigoriev I."/>
            <person name="Quatrano R.S."/>
            <person name="Boore J.L."/>
        </authorList>
    </citation>
    <scope>NUCLEOTIDE SEQUENCE [LARGE SCALE GENOMIC DNA]</scope>
    <source>
        <strain evidence="1 2">cv. Gransden 2004</strain>
    </source>
</reference>
<keyword evidence="2" id="KW-1185">Reference proteome</keyword>
<reference evidence="1" key="3">
    <citation type="submission" date="2020-12" db="UniProtKB">
        <authorList>
            <consortium name="EnsemblPlants"/>
        </authorList>
    </citation>
    <scope>IDENTIFICATION</scope>
</reference>
<organism evidence="1 2">
    <name type="scientific">Physcomitrium patens</name>
    <name type="common">Spreading-leaved earth moss</name>
    <name type="synonym">Physcomitrella patens</name>
    <dbReference type="NCBI Taxonomy" id="3218"/>
    <lineage>
        <taxon>Eukaryota</taxon>
        <taxon>Viridiplantae</taxon>
        <taxon>Streptophyta</taxon>
        <taxon>Embryophyta</taxon>
        <taxon>Bryophyta</taxon>
        <taxon>Bryophytina</taxon>
        <taxon>Bryopsida</taxon>
        <taxon>Funariidae</taxon>
        <taxon>Funariales</taxon>
        <taxon>Funariaceae</taxon>
        <taxon>Physcomitrium</taxon>
    </lineage>
</organism>
<reference evidence="1 2" key="2">
    <citation type="journal article" date="2018" name="Plant J.">
        <title>The Physcomitrella patens chromosome-scale assembly reveals moss genome structure and evolution.</title>
        <authorList>
            <person name="Lang D."/>
            <person name="Ullrich K.K."/>
            <person name="Murat F."/>
            <person name="Fuchs J."/>
            <person name="Jenkins J."/>
            <person name="Haas F.B."/>
            <person name="Piednoel M."/>
            <person name="Gundlach H."/>
            <person name="Van Bel M."/>
            <person name="Meyberg R."/>
            <person name="Vives C."/>
            <person name="Morata J."/>
            <person name="Symeonidi A."/>
            <person name="Hiss M."/>
            <person name="Muchero W."/>
            <person name="Kamisugi Y."/>
            <person name="Saleh O."/>
            <person name="Blanc G."/>
            <person name="Decker E.L."/>
            <person name="van Gessel N."/>
            <person name="Grimwood J."/>
            <person name="Hayes R.D."/>
            <person name="Graham S.W."/>
            <person name="Gunter L.E."/>
            <person name="McDaniel S.F."/>
            <person name="Hoernstein S.N.W."/>
            <person name="Larsson A."/>
            <person name="Li F.W."/>
            <person name="Perroud P.F."/>
            <person name="Phillips J."/>
            <person name="Ranjan P."/>
            <person name="Rokshar D.S."/>
            <person name="Rothfels C.J."/>
            <person name="Schneider L."/>
            <person name="Shu S."/>
            <person name="Stevenson D.W."/>
            <person name="Thummler F."/>
            <person name="Tillich M."/>
            <person name="Villarreal Aguilar J.C."/>
            <person name="Widiez T."/>
            <person name="Wong G.K."/>
            <person name="Wymore A."/>
            <person name="Zhang Y."/>
            <person name="Zimmer A.D."/>
            <person name="Quatrano R.S."/>
            <person name="Mayer K.F.X."/>
            <person name="Goodstein D."/>
            <person name="Casacuberta J.M."/>
            <person name="Vandepoele K."/>
            <person name="Reski R."/>
            <person name="Cuming A.C."/>
            <person name="Tuskan G.A."/>
            <person name="Maumus F."/>
            <person name="Salse J."/>
            <person name="Schmutz J."/>
            <person name="Rensing S.A."/>
        </authorList>
    </citation>
    <scope>NUCLEOTIDE SEQUENCE [LARGE SCALE GENOMIC DNA]</scope>
    <source>
        <strain evidence="1 2">cv. Gransden 2004</strain>
    </source>
</reference>
<dbReference type="Proteomes" id="UP000006727">
    <property type="component" value="Chromosome 14"/>
</dbReference>
<sequence length="90" mass="10505">MIEELAFENKQLTTLSNIKLTKSPMLNEKKTHFERDWHFSRQKVENDTIKVNFVQTLQQSADILTKVLSKNKFAACRSRLCFKAVDEVTT</sequence>
<protein>
    <submittedName>
        <fullName evidence="1">Uncharacterized protein</fullName>
    </submittedName>
</protein>
<dbReference type="EMBL" id="ABEU02000014">
    <property type="status" value="NOT_ANNOTATED_CDS"/>
    <property type="molecule type" value="Genomic_DNA"/>
</dbReference>
<proteinExistence type="predicted"/>
<evidence type="ECO:0000313" key="1">
    <source>
        <dbReference type="EnsemblPlants" id="PAC:32960768.CDS.1"/>
    </source>
</evidence>
<name>A0A7I3ZNU3_PHYPA</name>
<dbReference type="Gramene" id="Pp3c14_18690V3.2">
    <property type="protein sequence ID" value="PAC:32960768.CDS.1"/>
    <property type="gene ID" value="Pp3c14_18690"/>
</dbReference>
<dbReference type="AlphaFoldDB" id="A0A7I3ZNU3"/>